<evidence type="ECO:0000256" key="7">
    <source>
        <dbReference type="RuleBase" id="RU000559"/>
    </source>
</evidence>
<evidence type="ECO:0000313" key="9">
    <source>
        <dbReference type="Proteomes" id="UP000187404"/>
    </source>
</evidence>
<gene>
    <name evidence="6" type="primary">rplS</name>
    <name evidence="8" type="ORF">BHK98_12800</name>
</gene>
<dbReference type="InterPro" id="IPR001857">
    <property type="entry name" value="Ribosomal_bL19"/>
</dbReference>
<dbReference type="Gene3D" id="2.30.30.790">
    <property type="match status" value="1"/>
</dbReference>
<dbReference type="AlphaFoldDB" id="A0A1Q9JL35"/>
<dbReference type="NCBIfam" id="TIGR01024">
    <property type="entry name" value="rplS_bact"/>
    <property type="match status" value="1"/>
</dbReference>
<comment type="similarity">
    <text evidence="2 6 7">Belongs to the bacterial ribosomal protein bL19 family.</text>
</comment>
<reference evidence="8 9" key="1">
    <citation type="journal article" date="2016" name="Appl. Environ. Microbiol.">
        <title>Function and Phylogeny of Bacterial Butyryl Coenzyme A:Acetate Transferases and Their Diversity in the Proximal Colon of Swine.</title>
        <authorList>
            <person name="Trachsel J."/>
            <person name="Bayles D.O."/>
            <person name="Looft T."/>
            <person name="Levine U.Y."/>
            <person name="Allen H.K."/>
        </authorList>
    </citation>
    <scope>NUCLEOTIDE SEQUENCE [LARGE SCALE GENOMIC DNA]</scope>
    <source>
        <strain evidence="8 9">68-3-10</strain>
    </source>
</reference>
<dbReference type="Pfam" id="PF01245">
    <property type="entry name" value="Ribosomal_L19"/>
    <property type="match status" value="1"/>
</dbReference>
<dbReference type="STRING" id="1261640.BHK98_12800"/>
<evidence type="ECO:0000256" key="2">
    <source>
        <dbReference type="ARBA" id="ARBA00005781"/>
    </source>
</evidence>
<dbReference type="Proteomes" id="UP000187404">
    <property type="component" value="Unassembled WGS sequence"/>
</dbReference>
<comment type="function">
    <text evidence="1 6 7">This protein is located at the 30S-50S ribosomal subunit interface and may play a role in the structure and function of the aminoacyl-tRNA binding site.</text>
</comment>
<evidence type="ECO:0000256" key="5">
    <source>
        <dbReference type="ARBA" id="ARBA00035171"/>
    </source>
</evidence>
<comment type="caution">
    <text evidence="8">The sequence shown here is derived from an EMBL/GenBank/DDBJ whole genome shotgun (WGS) entry which is preliminary data.</text>
</comment>
<dbReference type="InterPro" id="IPR038657">
    <property type="entry name" value="Ribosomal_bL19_sf"/>
</dbReference>
<evidence type="ECO:0000256" key="1">
    <source>
        <dbReference type="ARBA" id="ARBA00002349"/>
    </source>
</evidence>
<dbReference type="PANTHER" id="PTHR15680:SF9">
    <property type="entry name" value="LARGE RIBOSOMAL SUBUNIT PROTEIN BL19M"/>
    <property type="match status" value="1"/>
</dbReference>
<dbReference type="FunFam" id="2.30.30.790:FF:000001">
    <property type="entry name" value="50S ribosomal protein L19"/>
    <property type="match status" value="1"/>
</dbReference>
<name>A0A1Q9JL35_9FIRM</name>
<dbReference type="PANTHER" id="PTHR15680">
    <property type="entry name" value="RIBOSOMAL PROTEIN L19"/>
    <property type="match status" value="1"/>
</dbReference>
<proteinExistence type="inferred from homology"/>
<dbReference type="SUPFAM" id="SSF50104">
    <property type="entry name" value="Translation proteins SH3-like domain"/>
    <property type="match status" value="1"/>
</dbReference>
<dbReference type="PRINTS" id="PR00061">
    <property type="entry name" value="RIBOSOMALL19"/>
</dbReference>
<evidence type="ECO:0000256" key="4">
    <source>
        <dbReference type="ARBA" id="ARBA00023274"/>
    </source>
</evidence>
<dbReference type="GO" id="GO:0006412">
    <property type="term" value="P:translation"/>
    <property type="evidence" value="ECO:0007669"/>
    <property type="project" value="UniProtKB-UniRule"/>
</dbReference>
<accession>A0A1Q9JL35</accession>
<dbReference type="EMBL" id="MJIE01000001">
    <property type="protein sequence ID" value="OLR56867.1"/>
    <property type="molecule type" value="Genomic_DNA"/>
</dbReference>
<dbReference type="InterPro" id="IPR008991">
    <property type="entry name" value="Translation_prot_SH3-like_sf"/>
</dbReference>
<dbReference type="GeneID" id="303113855"/>
<dbReference type="PIRSF" id="PIRSF002191">
    <property type="entry name" value="Ribosomal_L19"/>
    <property type="match status" value="1"/>
</dbReference>
<evidence type="ECO:0000256" key="3">
    <source>
        <dbReference type="ARBA" id="ARBA00022980"/>
    </source>
</evidence>
<evidence type="ECO:0000313" key="8">
    <source>
        <dbReference type="EMBL" id="OLR56867.1"/>
    </source>
</evidence>
<protein>
    <recommendedName>
        <fullName evidence="5 6">Large ribosomal subunit protein bL19</fullName>
    </recommendedName>
</protein>
<organism evidence="8 9">
    <name type="scientific">Hornefia porci</name>
    <dbReference type="NCBI Taxonomy" id="2652292"/>
    <lineage>
        <taxon>Bacteria</taxon>
        <taxon>Bacillati</taxon>
        <taxon>Bacillota</taxon>
        <taxon>Clostridia</taxon>
        <taxon>Peptostreptococcales</taxon>
        <taxon>Anaerovoracaceae</taxon>
        <taxon>Hornefia</taxon>
    </lineage>
</organism>
<dbReference type="GO" id="GO:0022625">
    <property type="term" value="C:cytosolic large ribosomal subunit"/>
    <property type="evidence" value="ECO:0007669"/>
    <property type="project" value="TreeGrafter"/>
</dbReference>
<keyword evidence="3 6" id="KW-0689">Ribosomal protein</keyword>
<dbReference type="RefSeq" id="WP_075714836.1">
    <property type="nucleotide sequence ID" value="NZ_MJIE01000001.1"/>
</dbReference>
<dbReference type="OrthoDB" id="9803541at2"/>
<dbReference type="GO" id="GO:0003735">
    <property type="term" value="F:structural constituent of ribosome"/>
    <property type="evidence" value="ECO:0007669"/>
    <property type="project" value="InterPro"/>
</dbReference>
<dbReference type="HAMAP" id="MF_00402">
    <property type="entry name" value="Ribosomal_bL19"/>
    <property type="match status" value="1"/>
</dbReference>
<keyword evidence="4 6" id="KW-0687">Ribonucleoprotein</keyword>
<sequence>MNAIDAVTQDYLKKDIPEFGVGDTVRVHIKIKEGNRERIQVFEGFVLKRQNGGIGESFTVRRIASGVGVEKTFPLHSPWVEKIEVVRKGDVRRARLHYMRGRTGKSAKIKSKESR</sequence>
<keyword evidence="9" id="KW-1185">Reference proteome</keyword>
<evidence type="ECO:0000256" key="6">
    <source>
        <dbReference type="HAMAP-Rule" id="MF_00402"/>
    </source>
</evidence>